<keyword evidence="8" id="KW-1185">Reference proteome</keyword>
<dbReference type="PANTHER" id="PTHR43461:SF1">
    <property type="entry name" value="TRANSMEMBRANE PROTEIN 256"/>
    <property type="match status" value="1"/>
</dbReference>
<gene>
    <name evidence="7" type="ORF">G7Y82_10625</name>
</gene>
<keyword evidence="4 6" id="KW-1133">Transmembrane helix</keyword>
<feature type="transmembrane region" description="Helical" evidence="6">
    <location>
        <begin position="72"/>
        <end position="95"/>
    </location>
</feature>
<dbReference type="RefSeq" id="WP_168148035.1">
    <property type="nucleotide sequence ID" value="NZ_JAAVXB010000005.1"/>
</dbReference>
<evidence type="ECO:0000256" key="5">
    <source>
        <dbReference type="ARBA" id="ARBA00023136"/>
    </source>
</evidence>
<name>A0A969WC89_9GAMM</name>
<comment type="caution">
    <text evidence="7">The sequence shown here is derived from an EMBL/GenBank/DDBJ whole genome shotgun (WGS) entry which is preliminary data.</text>
</comment>
<protein>
    <submittedName>
        <fullName evidence="7">DUF423 domain-containing protein</fullName>
    </submittedName>
</protein>
<evidence type="ECO:0000313" key="8">
    <source>
        <dbReference type="Proteomes" id="UP000653472"/>
    </source>
</evidence>
<evidence type="ECO:0000256" key="2">
    <source>
        <dbReference type="ARBA" id="ARBA00009694"/>
    </source>
</evidence>
<organism evidence="7 8">
    <name type="scientific">Solimonas marina</name>
    <dbReference type="NCBI Taxonomy" id="2714601"/>
    <lineage>
        <taxon>Bacteria</taxon>
        <taxon>Pseudomonadati</taxon>
        <taxon>Pseudomonadota</taxon>
        <taxon>Gammaproteobacteria</taxon>
        <taxon>Nevskiales</taxon>
        <taxon>Nevskiaceae</taxon>
        <taxon>Solimonas</taxon>
    </lineage>
</organism>
<evidence type="ECO:0000313" key="7">
    <source>
        <dbReference type="EMBL" id="NKF22771.1"/>
    </source>
</evidence>
<keyword evidence="5 6" id="KW-0472">Membrane</keyword>
<dbReference type="EMBL" id="JAAVXB010000005">
    <property type="protein sequence ID" value="NKF22771.1"/>
    <property type="molecule type" value="Genomic_DNA"/>
</dbReference>
<comment type="similarity">
    <text evidence="2">Belongs to the UPF0382 family.</text>
</comment>
<evidence type="ECO:0000256" key="3">
    <source>
        <dbReference type="ARBA" id="ARBA00022692"/>
    </source>
</evidence>
<dbReference type="InterPro" id="IPR006696">
    <property type="entry name" value="DUF423"/>
</dbReference>
<feature type="transmembrane region" description="Helical" evidence="6">
    <location>
        <begin position="41"/>
        <end position="65"/>
    </location>
</feature>
<dbReference type="PANTHER" id="PTHR43461">
    <property type="entry name" value="TRANSMEMBRANE PROTEIN 256"/>
    <property type="match status" value="1"/>
</dbReference>
<comment type="subcellular location">
    <subcellularLocation>
        <location evidence="1">Membrane</location>
        <topology evidence="1">Multi-pass membrane protein</topology>
    </subcellularLocation>
</comment>
<accession>A0A969WC89</accession>
<dbReference type="Pfam" id="PF04241">
    <property type="entry name" value="DUF423"/>
    <property type="match status" value="1"/>
</dbReference>
<feature type="transmembrane region" description="Helical" evidence="6">
    <location>
        <begin position="101"/>
        <end position="125"/>
    </location>
</feature>
<proteinExistence type="inferred from homology"/>
<evidence type="ECO:0000256" key="4">
    <source>
        <dbReference type="ARBA" id="ARBA00022989"/>
    </source>
</evidence>
<reference evidence="7" key="1">
    <citation type="submission" date="2020-03" db="EMBL/GenBank/DDBJ databases">
        <title>Solimonas marina sp. nov., isolated from deep seawater of the Pacific Ocean.</title>
        <authorList>
            <person name="Liu X."/>
            <person name="Lai Q."/>
            <person name="Sun F."/>
            <person name="Gai Y."/>
            <person name="Li G."/>
            <person name="Shao Z."/>
        </authorList>
    </citation>
    <scope>NUCLEOTIDE SEQUENCE</scope>
    <source>
        <strain evidence="7">C16B3</strain>
    </source>
</reference>
<evidence type="ECO:0000256" key="1">
    <source>
        <dbReference type="ARBA" id="ARBA00004141"/>
    </source>
</evidence>
<dbReference type="GO" id="GO:0005886">
    <property type="term" value="C:plasma membrane"/>
    <property type="evidence" value="ECO:0007669"/>
    <property type="project" value="TreeGrafter"/>
</dbReference>
<sequence>MTLSVAARRCLALGALYGFLCVVLGAFGAHALREHLTVDRLVIWHTGVEYQFYHALALLLCGLWLQWQPRRALHVAAICLGIGVPLFSGSLYALVLTDTDMLGAITPFGGVLFLVAWAALLWAAVKPLPPG</sequence>
<dbReference type="AlphaFoldDB" id="A0A969WC89"/>
<keyword evidence="3 6" id="KW-0812">Transmembrane</keyword>
<evidence type="ECO:0000256" key="6">
    <source>
        <dbReference type="SAM" id="Phobius"/>
    </source>
</evidence>
<dbReference type="Proteomes" id="UP000653472">
    <property type="component" value="Unassembled WGS sequence"/>
</dbReference>